<comment type="similarity">
    <text evidence="3">Belongs to the DegT/DnrJ/EryC1 family.</text>
</comment>
<dbReference type="InterPro" id="IPR000653">
    <property type="entry name" value="DegT/StrS_aminotransferase"/>
</dbReference>
<reference evidence="4" key="1">
    <citation type="submission" date="2020-04" db="EMBL/GenBank/DDBJ databases">
        <authorList>
            <person name="Zhang T."/>
        </authorList>
    </citation>
    <scope>NUCLEOTIDE SEQUENCE</scope>
    <source>
        <strain evidence="4">HKST-UBA11</strain>
    </source>
</reference>
<keyword evidence="2 3" id="KW-0663">Pyridoxal phosphate</keyword>
<sequence>MKRIQIAWAPNIITRDIPRLLGLILSPWKWFGDRYVRKLERALSSYLGISVYSFDSGRSALYALLKGFGIGNGDEVILQAFTCVALPNPILWVGATPIYIDVDISNFNIDIEDLRAKITSNTKAIIIQYTFGIAPDIEAIREICREYNILLIEDCCHNLGQEFTIDGIHSKAGTLGDAAIFSFGMEKIVSGTRGGFACVAKQHSKVEEEVHQIATSLKAPRFREIVRGITNPIVWKIKEHWGKLGDFIFSLFVRLRLLELGLTKLELEGKQAPWLPYRMPNPNAYMGLIQLEKIKKFNQHRVKIASEYYQRFKTSTLLLINEQNALNKKIGIVSEERAHQFTEPVWLRFPILVENAELIRQDLETKGIFLGNWYTEVIHCKDVDLDALKYIKGSCPNAEWLVERSLNLPTHYGMSSKDVKRITDELEKLVY</sequence>
<feature type="active site" description="Proton acceptor" evidence="1">
    <location>
        <position position="187"/>
    </location>
</feature>
<dbReference type="GO" id="GO:0000271">
    <property type="term" value="P:polysaccharide biosynthetic process"/>
    <property type="evidence" value="ECO:0007669"/>
    <property type="project" value="TreeGrafter"/>
</dbReference>
<name>A0A955LA04_9BACT</name>
<organism evidence="4 5">
    <name type="scientific">Candidatus Dojkabacteria bacterium</name>
    <dbReference type="NCBI Taxonomy" id="2099670"/>
    <lineage>
        <taxon>Bacteria</taxon>
        <taxon>Candidatus Dojkabacteria</taxon>
    </lineage>
</organism>
<dbReference type="InterPro" id="IPR015422">
    <property type="entry name" value="PyrdxlP-dep_Trfase_small"/>
</dbReference>
<gene>
    <name evidence="4" type="ORF">KC717_06450</name>
</gene>
<dbReference type="AlphaFoldDB" id="A0A955LA04"/>
<dbReference type="InterPro" id="IPR015424">
    <property type="entry name" value="PyrdxlP-dep_Trfase"/>
</dbReference>
<dbReference type="SUPFAM" id="SSF53383">
    <property type="entry name" value="PLP-dependent transferases"/>
    <property type="match status" value="1"/>
</dbReference>
<feature type="modified residue" description="N6-(pyridoxal phosphate)lysine" evidence="2">
    <location>
        <position position="187"/>
    </location>
</feature>
<dbReference type="PIRSF" id="PIRSF000390">
    <property type="entry name" value="PLP_StrS"/>
    <property type="match status" value="1"/>
</dbReference>
<dbReference type="EMBL" id="JAGQLH010000109">
    <property type="protein sequence ID" value="MCA9386256.1"/>
    <property type="molecule type" value="Genomic_DNA"/>
</dbReference>
<evidence type="ECO:0000256" key="1">
    <source>
        <dbReference type="PIRSR" id="PIRSR000390-1"/>
    </source>
</evidence>
<keyword evidence="4" id="KW-0808">Transferase</keyword>
<protein>
    <submittedName>
        <fullName evidence="4">DegT/DnrJ/EryC1/StrS aminotransferase family protein</fullName>
    </submittedName>
</protein>
<proteinExistence type="inferred from homology"/>
<dbReference type="Pfam" id="PF01041">
    <property type="entry name" value="DegT_DnrJ_EryC1"/>
    <property type="match status" value="2"/>
</dbReference>
<dbReference type="GO" id="GO:0030170">
    <property type="term" value="F:pyridoxal phosphate binding"/>
    <property type="evidence" value="ECO:0007669"/>
    <property type="project" value="TreeGrafter"/>
</dbReference>
<evidence type="ECO:0000313" key="5">
    <source>
        <dbReference type="Proteomes" id="UP000754563"/>
    </source>
</evidence>
<evidence type="ECO:0000256" key="3">
    <source>
        <dbReference type="RuleBase" id="RU004508"/>
    </source>
</evidence>
<accession>A0A955LA04</accession>
<dbReference type="PANTHER" id="PTHR30244">
    <property type="entry name" value="TRANSAMINASE"/>
    <property type="match status" value="1"/>
</dbReference>
<evidence type="ECO:0000313" key="4">
    <source>
        <dbReference type="EMBL" id="MCA9386256.1"/>
    </source>
</evidence>
<keyword evidence="4" id="KW-0032">Aminotransferase</keyword>
<reference evidence="4" key="2">
    <citation type="journal article" date="2021" name="Microbiome">
        <title>Successional dynamics and alternative stable states in a saline activated sludge microbial community over 9 years.</title>
        <authorList>
            <person name="Wang Y."/>
            <person name="Ye J."/>
            <person name="Ju F."/>
            <person name="Liu L."/>
            <person name="Boyd J.A."/>
            <person name="Deng Y."/>
            <person name="Parks D.H."/>
            <person name="Jiang X."/>
            <person name="Yin X."/>
            <person name="Woodcroft B.J."/>
            <person name="Tyson G.W."/>
            <person name="Hugenholtz P."/>
            <person name="Polz M.F."/>
            <person name="Zhang T."/>
        </authorList>
    </citation>
    <scope>NUCLEOTIDE SEQUENCE</scope>
    <source>
        <strain evidence="4">HKST-UBA11</strain>
    </source>
</reference>
<dbReference type="PANTHER" id="PTHR30244:SF34">
    <property type="entry name" value="DTDP-4-AMINO-4,6-DIDEOXYGALACTOSE TRANSAMINASE"/>
    <property type="match status" value="1"/>
</dbReference>
<dbReference type="InterPro" id="IPR015421">
    <property type="entry name" value="PyrdxlP-dep_Trfase_major"/>
</dbReference>
<comment type="caution">
    <text evidence="4">The sequence shown here is derived from an EMBL/GenBank/DDBJ whole genome shotgun (WGS) entry which is preliminary data.</text>
</comment>
<dbReference type="Proteomes" id="UP000754563">
    <property type="component" value="Unassembled WGS sequence"/>
</dbReference>
<dbReference type="Gene3D" id="3.90.1150.10">
    <property type="entry name" value="Aspartate Aminotransferase, domain 1"/>
    <property type="match status" value="1"/>
</dbReference>
<evidence type="ECO:0000256" key="2">
    <source>
        <dbReference type="PIRSR" id="PIRSR000390-2"/>
    </source>
</evidence>
<dbReference type="Gene3D" id="3.40.640.10">
    <property type="entry name" value="Type I PLP-dependent aspartate aminotransferase-like (Major domain)"/>
    <property type="match status" value="1"/>
</dbReference>
<dbReference type="GO" id="GO:0008483">
    <property type="term" value="F:transaminase activity"/>
    <property type="evidence" value="ECO:0007669"/>
    <property type="project" value="UniProtKB-KW"/>
</dbReference>